<comment type="caution">
    <text evidence="2">The sequence shown here is derived from an EMBL/GenBank/DDBJ whole genome shotgun (WGS) entry which is preliminary data.</text>
</comment>
<proteinExistence type="predicted"/>
<accession>A0AAV4I2U8</accession>
<keyword evidence="3" id="KW-1185">Reference proteome</keyword>
<organism evidence="2 3">
    <name type="scientific">Elysia marginata</name>
    <dbReference type="NCBI Taxonomy" id="1093978"/>
    <lineage>
        <taxon>Eukaryota</taxon>
        <taxon>Metazoa</taxon>
        <taxon>Spiralia</taxon>
        <taxon>Lophotrochozoa</taxon>
        <taxon>Mollusca</taxon>
        <taxon>Gastropoda</taxon>
        <taxon>Heterobranchia</taxon>
        <taxon>Euthyneura</taxon>
        <taxon>Panpulmonata</taxon>
        <taxon>Sacoglossa</taxon>
        <taxon>Placobranchoidea</taxon>
        <taxon>Plakobranchidae</taxon>
        <taxon>Elysia</taxon>
    </lineage>
</organism>
<dbReference type="Proteomes" id="UP000762676">
    <property type="component" value="Unassembled WGS sequence"/>
</dbReference>
<name>A0AAV4I2U8_9GAST</name>
<reference evidence="2 3" key="1">
    <citation type="journal article" date="2021" name="Elife">
        <title>Chloroplast acquisition without the gene transfer in kleptoplastic sea slugs, Plakobranchus ocellatus.</title>
        <authorList>
            <person name="Maeda T."/>
            <person name="Takahashi S."/>
            <person name="Yoshida T."/>
            <person name="Shimamura S."/>
            <person name="Takaki Y."/>
            <person name="Nagai Y."/>
            <person name="Toyoda A."/>
            <person name="Suzuki Y."/>
            <person name="Arimoto A."/>
            <person name="Ishii H."/>
            <person name="Satoh N."/>
            <person name="Nishiyama T."/>
            <person name="Hasebe M."/>
            <person name="Maruyama T."/>
            <person name="Minagawa J."/>
            <person name="Obokata J."/>
            <person name="Shigenobu S."/>
        </authorList>
    </citation>
    <scope>NUCLEOTIDE SEQUENCE [LARGE SCALE GENOMIC DNA]</scope>
</reference>
<protein>
    <submittedName>
        <fullName evidence="2">Uncharacterized protein</fullName>
    </submittedName>
</protein>
<feature type="coiled-coil region" evidence="1">
    <location>
        <begin position="9"/>
        <end position="78"/>
    </location>
</feature>
<evidence type="ECO:0000313" key="2">
    <source>
        <dbReference type="EMBL" id="GFS04753.1"/>
    </source>
</evidence>
<evidence type="ECO:0000256" key="1">
    <source>
        <dbReference type="SAM" id="Coils"/>
    </source>
</evidence>
<gene>
    <name evidence="2" type="ORF">ElyMa_004664800</name>
</gene>
<keyword evidence="1" id="KW-0175">Coiled coil</keyword>
<dbReference type="EMBL" id="BMAT01009350">
    <property type="protein sequence ID" value="GFS04753.1"/>
    <property type="molecule type" value="Genomic_DNA"/>
</dbReference>
<feature type="non-terminal residue" evidence="2">
    <location>
        <position position="105"/>
    </location>
</feature>
<evidence type="ECO:0000313" key="3">
    <source>
        <dbReference type="Proteomes" id="UP000762676"/>
    </source>
</evidence>
<dbReference type="AlphaFoldDB" id="A0AAV4I2U8"/>
<sequence>MFRMRTNSKSSLNQTVDVLSLRVVQLENQLAEAQETQEQLEADLAEHKLSIEEYKTWLADSKKQNAKLKKSFELLETQTPHTLITENTMVKNEIAVLMDENKKLK</sequence>